<dbReference type="Gene3D" id="3.80.10.10">
    <property type="entry name" value="Ribonuclease Inhibitor"/>
    <property type="match status" value="1"/>
</dbReference>
<dbReference type="AlphaFoldDB" id="A0A078FKZ7"/>
<feature type="binding site" evidence="17">
    <location>
        <position position="598"/>
    </location>
    <ligand>
        <name>ATP</name>
        <dbReference type="ChEBI" id="CHEBI:30616"/>
    </ligand>
</feature>
<dbReference type="InterPro" id="IPR001611">
    <property type="entry name" value="Leu-rich_rpt"/>
</dbReference>
<evidence type="ECO:0000256" key="9">
    <source>
        <dbReference type="ARBA" id="ARBA00022741"/>
    </source>
</evidence>
<dbReference type="FunFam" id="3.80.10.10:FF:000129">
    <property type="entry name" value="Leucine-rich repeat receptor-like kinase"/>
    <property type="match status" value="1"/>
</dbReference>
<dbReference type="PROSITE" id="PS50011">
    <property type="entry name" value="PROTEIN_KINASE_DOM"/>
    <property type="match status" value="1"/>
</dbReference>
<dbReference type="OMA" id="WIDTEEW"/>
<keyword evidence="10" id="KW-0418">Kinase</keyword>
<dbReference type="SUPFAM" id="SSF56112">
    <property type="entry name" value="Protein kinase-like (PK-like)"/>
    <property type="match status" value="2"/>
</dbReference>
<keyword evidence="5" id="KW-0808">Transferase</keyword>
<evidence type="ECO:0000256" key="19">
    <source>
        <dbReference type="SAM" id="SignalP"/>
    </source>
</evidence>
<comment type="subcellular location">
    <subcellularLocation>
        <location evidence="1">Membrane</location>
        <topology evidence="1">Single-pass membrane protein</topology>
    </subcellularLocation>
</comment>
<evidence type="ECO:0000256" key="13">
    <source>
        <dbReference type="ARBA" id="ARBA00023136"/>
    </source>
</evidence>
<comment type="catalytic activity">
    <reaction evidence="15">
        <text>L-threonyl-[protein] + ATP = O-phospho-L-threonyl-[protein] + ADP + H(+)</text>
        <dbReference type="Rhea" id="RHEA:46608"/>
        <dbReference type="Rhea" id="RHEA-COMP:11060"/>
        <dbReference type="Rhea" id="RHEA-COMP:11605"/>
        <dbReference type="ChEBI" id="CHEBI:15378"/>
        <dbReference type="ChEBI" id="CHEBI:30013"/>
        <dbReference type="ChEBI" id="CHEBI:30616"/>
        <dbReference type="ChEBI" id="CHEBI:61977"/>
        <dbReference type="ChEBI" id="CHEBI:456216"/>
        <dbReference type="EC" id="2.7.11.1"/>
    </reaction>
</comment>
<evidence type="ECO:0000256" key="12">
    <source>
        <dbReference type="ARBA" id="ARBA00022989"/>
    </source>
</evidence>
<evidence type="ECO:0000256" key="4">
    <source>
        <dbReference type="ARBA" id="ARBA00022614"/>
    </source>
</evidence>
<dbReference type="GO" id="GO:0005524">
    <property type="term" value="F:ATP binding"/>
    <property type="evidence" value="ECO:0007669"/>
    <property type="project" value="UniProtKB-UniRule"/>
</dbReference>
<dbReference type="Pfam" id="PF12819">
    <property type="entry name" value="Malectin_like"/>
    <property type="match status" value="1"/>
</dbReference>
<dbReference type="EC" id="2.7.11.1" evidence="2"/>
<evidence type="ECO:0000256" key="7">
    <source>
        <dbReference type="ARBA" id="ARBA00022729"/>
    </source>
</evidence>
<protein>
    <recommendedName>
        <fullName evidence="2">non-specific serine/threonine protein kinase</fullName>
        <ecNumber evidence="2">2.7.11.1</ecNumber>
    </recommendedName>
</protein>
<evidence type="ECO:0000256" key="17">
    <source>
        <dbReference type="PROSITE-ProRule" id="PRU10141"/>
    </source>
</evidence>
<dbReference type="PROSITE" id="PS00107">
    <property type="entry name" value="PROTEIN_KINASE_ATP"/>
    <property type="match status" value="1"/>
</dbReference>
<dbReference type="FunFam" id="3.30.200.20:FF:000394">
    <property type="entry name" value="Leucine-rich repeat receptor-like protein kinase"/>
    <property type="match status" value="1"/>
</dbReference>
<evidence type="ECO:0000256" key="2">
    <source>
        <dbReference type="ARBA" id="ARBA00012513"/>
    </source>
</evidence>
<evidence type="ECO:0000256" key="5">
    <source>
        <dbReference type="ARBA" id="ARBA00022679"/>
    </source>
</evidence>
<keyword evidence="3" id="KW-0723">Serine/threonine-protein kinase</keyword>
<dbReference type="GO" id="GO:0016020">
    <property type="term" value="C:membrane"/>
    <property type="evidence" value="ECO:0007669"/>
    <property type="project" value="UniProtKB-SubCell"/>
</dbReference>
<dbReference type="GO" id="GO:0004674">
    <property type="term" value="F:protein serine/threonine kinase activity"/>
    <property type="evidence" value="ECO:0007669"/>
    <property type="project" value="UniProtKB-KW"/>
</dbReference>
<dbReference type="SUPFAM" id="SSF52058">
    <property type="entry name" value="L domain-like"/>
    <property type="match status" value="1"/>
</dbReference>
<keyword evidence="11 17" id="KW-0067">ATP-binding</keyword>
<dbReference type="InterPro" id="IPR000719">
    <property type="entry name" value="Prot_kinase_dom"/>
</dbReference>
<sequence>MTILSSLSWISFLLLLFLVHAQDQSGFISIDCGIPDDSSYNDETTDIKYVSDSTFVESGTSKSIAPELKTNTSLARQFHNLRIFPEGKRNCYKVWPQQGKGFKYLIRTRFMYGNYDGVGEAPPAFDLYLGVNLWDSIVLDNSTSIVTKEIIHTPSLDYFHVCLVDKNSGTPFLSVLEVRFLKNNTYETPYESLMLFKRWDLGSISNLPVRYKDDVYDRIWMPSRFTDHMILNTSLPIDQNYNNLFQPASVVMSTATRPLNASSYILLYWEPEDPRLKFYVYLHFAEVEVLTGNQTREFTVNYNNDTTLAEKFRPSYLYTDTVVTPDPVTGLIHEFYLVQTSVEMLPPIINAMEIYQVNEFLQLSTDQEDVDAMTKIKDTYRVKKNWQGDPCVPVDYSWEGLDCMDSDNTTNPRVISLNLSFSGLTGQIDPAFSNLTSIKKLDLAGNNLTGKVPDFLENLPNLTELNLEGNKLIGIIPRKLLERSKDGSLSLRYGGNPELCSSDSCEKTKKNHGYIIPVVASVIGLLLLLTAFALFWHLKKRSHKGSNDAMTGPFNTAQRYFKYSEVVSITNNFERVLGKGGFGEVYHGISDGDQVAVKILSEESAQGYKEFRAEVKILMRVHHRNLTSLFGYCNEGNRMVLIYEYMANGNFGDYLSGKMSFILSWEERLKISLDAAQGLEYLHYGCKPPIVHRDVKPTNILLNEKIQAKISDFGLSRSFPVEGSDQISTVVAGTIGYLDPEKSVNNLWARDRMYLMKMCERTSKGKLGRCSDSRLIMGLTGLVERGLGVSSCLGGSKHLFSLWSSALHLPQALGIQEYSTSTKYYSTRQMNEKSDVYSFGVVLLEVITGQPVIASSRRERHISDQVSSMLAKGNIRGIVDQRLGERYDAGSAWKMAELSLACTEQRSTHRPTMSQVVMGLKQIVDGRMNDHNNQGDSTKMVTVNLKSEMGPQAR</sequence>
<dbReference type="Proteomes" id="UP000028999">
    <property type="component" value="Unassembled WGS sequence"/>
</dbReference>
<dbReference type="STRING" id="3708.A0A078FKZ7"/>
<evidence type="ECO:0000256" key="1">
    <source>
        <dbReference type="ARBA" id="ARBA00004167"/>
    </source>
</evidence>
<dbReference type="InterPro" id="IPR024788">
    <property type="entry name" value="Malectin-like_Carb-bd_dom"/>
</dbReference>
<evidence type="ECO:0000256" key="6">
    <source>
        <dbReference type="ARBA" id="ARBA00022692"/>
    </source>
</evidence>
<keyword evidence="8" id="KW-0677">Repeat</keyword>
<evidence type="ECO:0000313" key="21">
    <source>
        <dbReference type="EMBL" id="CDY12853.1"/>
    </source>
</evidence>
<feature type="signal peptide" evidence="19">
    <location>
        <begin position="1"/>
        <end position="21"/>
    </location>
</feature>
<keyword evidence="12 18" id="KW-1133">Transmembrane helix</keyword>
<dbReference type="Gene3D" id="3.30.200.20">
    <property type="entry name" value="Phosphorylase Kinase, domain 1"/>
    <property type="match status" value="1"/>
</dbReference>
<dbReference type="PANTHER" id="PTHR45631">
    <property type="entry name" value="OS07G0107800 PROTEIN-RELATED"/>
    <property type="match status" value="1"/>
</dbReference>
<keyword evidence="13 18" id="KW-0472">Membrane</keyword>
<name>A0A078FKZ7_BRANA</name>
<dbReference type="Pfam" id="PF00069">
    <property type="entry name" value="Pkinase"/>
    <property type="match status" value="1"/>
</dbReference>
<keyword evidence="4" id="KW-0433">Leucine-rich repeat</keyword>
<keyword evidence="6 18" id="KW-0812">Transmembrane</keyword>
<evidence type="ECO:0000256" key="3">
    <source>
        <dbReference type="ARBA" id="ARBA00022527"/>
    </source>
</evidence>
<dbReference type="InterPro" id="IPR008271">
    <property type="entry name" value="Ser/Thr_kinase_AS"/>
</dbReference>
<dbReference type="Pfam" id="PF13855">
    <property type="entry name" value="LRR_8"/>
    <property type="match status" value="1"/>
</dbReference>
<evidence type="ECO:0000256" key="11">
    <source>
        <dbReference type="ARBA" id="ARBA00022840"/>
    </source>
</evidence>
<dbReference type="PaxDb" id="3708-A0A078FKZ7"/>
<gene>
    <name evidence="21" type="primary">BnaC07g15800D</name>
    <name evidence="21" type="ORF">GSBRNA2T00070500001</name>
</gene>
<dbReference type="PROSITE" id="PS00108">
    <property type="entry name" value="PROTEIN_KINASE_ST"/>
    <property type="match status" value="1"/>
</dbReference>
<dbReference type="SMART" id="SM00220">
    <property type="entry name" value="S_TKc"/>
    <property type="match status" value="1"/>
</dbReference>
<dbReference type="Gramene" id="CDY12853">
    <property type="protein sequence ID" value="CDY12853"/>
    <property type="gene ID" value="GSBRNA2T00070500001"/>
</dbReference>
<evidence type="ECO:0000256" key="16">
    <source>
        <dbReference type="ARBA" id="ARBA00048679"/>
    </source>
</evidence>
<reference evidence="21 22" key="1">
    <citation type="journal article" date="2014" name="Science">
        <title>Plant genetics. Early allopolyploid evolution in the post-Neolithic Brassica napus oilseed genome.</title>
        <authorList>
            <person name="Chalhoub B."/>
            <person name="Denoeud F."/>
            <person name="Liu S."/>
            <person name="Parkin I.A."/>
            <person name="Tang H."/>
            <person name="Wang X."/>
            <person name="Chiquet J."/>
            <person name="Belcram H."/>
            <person name="Tong C."/>
            <person name="Samans B."/>
            <person name="Correa M."/>
            <person name="Da Silva C."/>
            <person name="Just J."/>
            <person name="Falentin C."/>
            <person name="Koh C.S."/>
            <person name="Le Clainche I."/>
            <person name="Bernard M."/>
            <person name="Bento P."/>
            <person name="Noel B."/>
            <person name="Labadie K."/>
            <person name="Alberti A."/>
            <person name="Charles M."/>
            <person name="Arnaud D."/>
            <person name="Guo H."/>
            <person name="Daviaud C."/>
            <person name="Alamery S."/>
            <person name="Jabbari K."/>
            <person name="Zhao M."/>
            <person name="Edger P.P."/>
            <person name="Chelaifa H."/>
            <person name="Tack D."/>
            <person name="Lassalle G."/>
            <person name="Mestiri I."/>
            <person name="Schnel N."/>
            <person name="Le Paslier M.C."/>
            <person name="Fan G."/>
            <person name="Renault V."/>
            <person name="Bayer P.E."/>
            <person name="Golicz A.A."/>
            <person name="Manoli S."/>
            <person name="Lee T.H."/>
            <person name="Thi V.H."/>
            <person name="Chalabi S."/>
            <person name="Hu Q."/>
            <person name="Fan C."/>
            <person name="Tollenaere R."/>
            <person name="Lu Y."/>
            <person name="Battail C."/>
            <person name="Shen J."/>
            <person name="Sidebottom C.H."/>
            <person name="Wang X."/>
            <person name="Canaguier A."/>
            <person name="Chauveau A."/>
            <person name="Berard A."/>
            <person name="Deniot G."/>
            <person name="Guan M."/>
            <person name="Liu Z."/>
            <person name="Sun F."/>
            <person name="Lim Y.P."/>
            <person name="Lyons E."/>
            <person name="Town C.D."/>
            <person name="Bancroft I."/>
            <person name="Wang X."/>
            <person name="Meng J."/>
            <person name="Ma J."/>
            <person name="Pires J.C."/>
            <person name="King G.J."/>
            <person name="Brunel D."/>
            <person name="Delourme R."/>
            <person name="Renard M."/>
            <person name="Aury J.M."/>
            <person name="Adams K.L."/>
            <person name="Batley J."/>
            <person name="Snowdon R.J."/>
            <person name="Tost J."/>
            <person name="Edwards D."/>
            <person name="Zhou Y."/>
            <person name="Hua W."/>
            <person name="Sharpe A.G."/>
            <person name="Paterson A.H."/>
            <person name="Guan C."/>
            <person name="Wincker P."/>
        </authorList>
    </citation>
    <scope>NUCLEOTIDE SEQUENCE [LARGE SCALE GENOMIC DNA]</scope>
    <source>
        <strain evidence="22">cv. Darmor-bzh</strain>
    </source>
</reference>
<dbReference type="Pfam" id="PF07714">
    <property type="entry name" value="PK_Tyr_Ser-Thr"/>
    <property type="match status" value="1"/>
</dbReference>
<accession>A0A078FKZ7</accession>
<keyword evidence="7 19" id="KW-0732">Signal</keyword>
<keyword evidence="14" id="KW-0675">Receptor</keyword>
<feature type="transmembrane region" description="Helical" evidence="18">
    <location>
        <begin position="514"/>
        <end position="536"/>
    </location>
</feature>
<dbReference type="InterPro" id="IPR001245">
    <property type="entry name" value="Ser-Thr/Tyr_kinase_cat_dom"/>
</dbReference>
<evidence type="ECO:0000313" key="22">
    <source>
        <dbReference type="Proteomes" id="UP000028999"/>
    </source>
</evidence>
<evidence type="ECO:0000256" key="8">
    <source>
        <dbReference type="ARBA" id="ARBA00022737"/>
    </source>
</evidence>
<organism evidence="21 22">
    <name type="scientific">Brassica napus</name>
    <name type="common">Rape</name>
    <dbReference type="NCBI Taxonomy" id="3708"/>
    <lineage>
        <taxon>Eukaryota</taxon>
        <taxon>Viridiplantae</taxon>
        <taxon>Streptophyta</taxon>
        <taxon>Embryophyta</taxon>
        <taxon>Tracheophyta</taxon>
        <taxon>Spermatophyta</taxon>
        <taxon>Magnoliopsida</taxon>
        <taxon>eudicotyledons</taxon>
        <taxon>Gunneridae</taxon>
        <taxon>Pentapetalae</taxon>
        <taxon>rosids</taxon>
        <taxon>malvids</taxon>
        <taxon>Brassicales</taxon>
        <taxon>Brassicaceae</taxon>
        <taxon>Brassiceae</taxon>
        <taxon>Brassica</taxon>
    </lineage>
</organism>
<evidence type="ECO:0000256" key="18">
    <source>
        <dbReference type="SAM" id="Phobius"/>
    </source>
</evidence>
<dbReference type="EMBL" id="LK032027">
    <property type="protein sequence ID" value="CDY12853.1"/>
    <property type="molecule type" value="Genomic_DNA"/>
</dbReference>
<feature type="domain" description="Protein kinase" evidence="20">
    <location>
        <begin position="571"/>
        <end position="924"/>
    </location>
</feature>
<dbReference type="PANTHER" id="PTHR45631:SF202">
    <property type="entry name" value="SENESCENCE-INDUCED RECEPTOR-LIKE SERINE_THREONINE-PROTEIN KINASE"/>
    <property type="match status" value="1"/>
</dbReference>
<dbReference type="InterPro" id="IPR011009">
    <property type="entry name" value="Kinase-like_dom_sf"/>
</dbReference>
<evidence type="ECO:0000259" key="20">
    <source>
        <dbReference type="PROSITE" id="PS50011"/>
    </source>
</evidence>
<evidence type="ECO:0000256" key="14">
    <source>
        <dbReference type="ARBA" id="ARBA00023170"/>
    </source>
</evidence>
<feature type="chain" id="PRO_5001734978" description="non-specific serine/threonine protein kinase" evidence="19">
    <location>
        <begin position="22"/>
        <end position="954"/>
    </location>
</feature>
<dbReference type="InterPro" id="IPR032675">
    <property type="entry name" value="LRR_dom_sf"/>
</dbReference>
<comment type="catalytic activity">
    <reaction evidence="16">
        <text>L-seryl-[protein] + ATP = O-phospho-L-seryl-[protein] + ADP + H(+)</text>
        <dbReference type="Rhea" id="RHEA:17989"/>
        <dbReference type="Rhea" id="RHEA-COMP:9863"/>
        <dbReference type="Rhea" id="RHEA-COMP:11604"/>
        <dbReference type="ChEBI" id="CHEBI:15378"/>
        <dbReference type="ChEBI" id="CHEBI:29999"/>
        <dbReference type="ChEBI" id="CHEBI:30616"/>
        <dbReference type="ChEBI" id="CHEBI:83421"/>
        <dbReference type="ChEBI" id="CHEBI:456216"/>
        <dbReference type="EC" id="2.7.11.1"/>
    </reaction>
</comment>
<keyword evidence="9 17" id="KW-0547">Nucleotide-binding</keyword>
<keyword evidence="22" id="KW-1185">Reference proteome</keyword>
<proteinExistence type="predicted"/>
<evidence type="ECO:0000256" key="15">
    <source>
        <dbReference type="ARBA" id="ARBA00047899"/>
    </source>
</evidence>
<evidence type="ECO:0000256" key="10">
    <source>
        <dbReference type="ARBA" id="ARBA00022777"/>
    </source>
</evidence>
<dbReference type="InterPro" id="IPR017441">
    <property type="entry name" value="Protein_kinase_ATP_BS"/>
</dbReference>
<dbReference type="Gene3D" id="1.10.510.10">
    <property type="entry name" value="Transferase(Phosphotransferase) domain 1"/>
    <property type="match status" value="1"/>
</dbReference>